<dbReference type="EMBL" id="JAULBC010000001">
    <property type="protein sequence ID" value="MEX6685974.1"/>
    <property type="molecule type" value="Genomic_DNA"/>
</dbReference>
<dbReference type="SUPFAM" id="SSF48726">
    <property type="entry name" value="Immunoglobulin"/>
    <property type="match status" value="1"/>
</dbReference>
<dbReference type="InterPro" id="IPR014755">
    <property type="entry name" value="Cu-Rt/internalin_Ig-like"/>
</dbReference>
<dbReference type="PROSITE" id="PS50835">
    <property type="entry name" value="IG_LIKE"/>
    <property type="match status" value="1"/>
</dbReference>
<dbReference type="Gene3D" id="2.60.40.10">
    <property type="entry name" value="Immunoglobulins"/>
    <property type="match status" value="1"/>
</dbReference>
<keyword evidence="5" id="KW-1185">Reference proteome</keyword>
<dbReference type="Pfam" id="PF13585">
    <property type="entry name" value="CHU_C"/>
    <property type="match status" value="1"/>
</dbReference>
<proteinExistence type="inferred from homology"/>
<dbReference type="InterPro" id="IPR013783">
    <property type="entry name" value="Ig-like_fold"/>
</dbReference>
<dbReference type="InterPro" id="IPR032675">
    <property type="entry name" value="LRR_dom_sf"/>
</dbReference>
<protein>
    <submittedName>
        <fullName evidence="4">Gliding motility-associated C-terminal domain-containing protein</fullName>
    </submittedName>
</protein>
<dbReference type="Gene3D" id="3.30.160.710">
    <property type="match status" value="1"/>
</dbReference>
<dbReference type="NCBIfam" id="TIGR04131">
    <property type="entry name" value="Bac_Flav_CTERM"/>
    <property type="match status" value="1"/>
</dbReference>
<dbReference type="SUPFAM" id="SSF49373">
    <property type="entry name" value="Invasin/intimin cell-adhesion fragments"/>
    <property type="match status" value="1"/>
</dbReference>
<gene>
    <name evidence="4" type="ORF">QTN47_00625</name>
</gene>
<dbReference type="Pfam" id="PF18676">
    <property type="entry name" value="MBG_2"/>
    <property type="match status" value="1"/>
</dbReference>
<name>A0ABV3Z7Y5_9BACT</name>
<reference evidence="4 5" key="1">
    <citation type="submission" date="2023-07" db="EMBL/GenBank/DDBJ databases">
        <authorList>
            <person name="Lian W.-H."/>
        </authorList>
    </citation>
    <scope>NUCLEOTIDE SEQUENCE [LARGE SCALE GENOMIC DNA]</scope>
    <source>
        <strain evidence="4 5">SYSU DXS3180</strain>
    </source>
</reference>
<feature type="domain" description="Ig-like" evidence="3">
    <location>
        <begin position="1088"/>
        <end position="1178"/>
    </location>
</feature>
<dbReference type="RefSeq" id="WP_369327362.1">
    <property type="nucleotide sequence ID" value="NZ_JAULBC010000001.1"/>
</dbReference>
<evidence type="ECO:0000313" key="4">
    <source>
        <dbReference type="EMBL" id="MEX6685974.1"/>
    </source>
</evidence>
<organism evidence="4 5">
    <name type="scientific">Danxiaibacter flavus</name>
    <dbReference type="NCBI Taxonomy" id="3049108"/>
    <lineage>
        <taxon>Bacteria</taxon>
        <taxon>Pseudomonadati</taxon>
        <taxon>Bacteroidota</taxon>
        <taxon>Chitinophagia</taxon>
        <taxon>Chitinophagales</taxon>
        <taxon>Chitinophagaceae</taxon>
        <taxon>Danxiaibacter</taxon>
    </lineage>
</organism>
<dbReference type="InterPro" id="IPR007110">
    <property type="entry name" value="Ig-like_dom"/>
</dbReference>
<dbReference type="Gene3D" id="3.80.10.10">
    <property type="entry name" value="Ribonuclease Inhibitor"/>
    <property type="match status" value="1"/>
</dbReference>
<dbReference type="InterPro" id="IPR026341">
    <property type="entry name" value="T9SS_type_B"/>
</dbReference>
<dbReference type="Gene3D" id="2.60.40.1080">
    <property type="match status" value="1"/>
</dbReference>
<accession>A0ABV3Z7Y5</accession>
<dbReference type="InterPro" id="IPR008964">
    <property type="entry name" value="Invasin/intimin_cell_adhesion"/>
</dbReference>
<evidence type="ECO:0000259" key="3">
    <source>
        <dbReference type="PROSITE" id="PS50835"/>
    </source>
</evidence>
<evidence type="ECO:0000256" key="2">
    <source>
        <dbReference type="ARBA" id="ARBA00022729"/>
    </source>
</evidence>
<evidence type="ECO:0000313" key="5">
    <source>
        <dbReference type="Proteomes" id="UP001560573"/>
    </source>
</evidence>
<dbReference type="Gene3D" id="2.60.40.1220">
    <property type="match status" value="2"/>
</dbReference>
<evidence type="ECO:0000256" key="1">
    <source>
        <dbReference type="ARBA" id="ARBA00009432"/>
    </source>
</evidence>
<keyword evidence="2" id="KW-0732">Signal</keyword>
<dbReference type="InterPro" id="IPR041286">
    <property type="entry name" value="MBG_2"/>
</dbReference>
<comment type="similarity">
    <text evidence="1">Belongs to the internalin family.</text>
</comment>
<dbReference type="InterPro" id="IPR036179">
    <property type="entry name" value="Ig-like_dom_sf"/>
</dbReference>
<comment type="caution">
    <text evidence="4">The sequence shown here is derived from an EMBL/GenBank/DDBJ whole genome shotgun (WGS) entry which is preliminary data.</text>
</comment>
<dbReference type="Proteomes" id="UP001560573">
    <property type="component" value="Unassembled WGS sequence"/>
</dbReference>
<sequence>MKNTILAKSGRLRQVLIIFFVLLLSNQVYTQLPIIFGIGVGYNEPAAEADKEVPANTAGVREQNSAAQSPLSGLAATDCSDPGVVFPFASPATVSPKFVCPSSGMVNLNITAVMPNVTGLTYQWESSADGATGWSNISSPLSNPALVYTSVTADGYFRCKVYCTASPSPVWISGVSAHVKMIQAAEFSLPAYICSGSPMPTLPSTSDNGITGTWNPSTVSNTSSGTYTFTPDAGQCVTAPVTVSIMVTNGGMYGQIPLLASDFNADIIADGIGPASGSTSVAADFSDFALVSPSFAPGGSTCVDASTGALPDENIRQITSTNTTTNTGITYTLQPYNQNNDIFLGWGQSKTLTLQNPFEASKLYFVGMSGNGPVAFSATFTFTDNTTAAVSLNMPDWCLPDPINEAPFELTSKLYRIPRSYATCNGEMFPYLFEMPINMPASGQGKLIKSIGISSSSFGILNLMAIGAKLEPQTPVFDPVNDFCYGSTAPVLPAVSNNGIGGTWSPATVDNTASGMYTFTPWCGGPGTTLNVTVNPLKTKTEDITICANALPYTWNGITVAAGGNGVATYTTQSLLTGCDSTTTLNLTVNPLITATDNVTICADLLPYSWNGITVTTGGNNVATYTTPSLVTGCDSATILNLTVNPLIAAVEDLTICADQLPYVWNGITVTNAGNGVATYVTQSQVTNCDSTTTLNLTVNALKSAVEDLTICADQLPYLWNGITLTAGGNSVATYTTPSLITNCDSTTTLNLTVNPLRSTIDDITICADQLPYVWNGLTITAGGNNIATYVTPSLVTGCDSTTTLNLTVNPLKTSTQDITICADQLPYPWNGISVMSGGNNAATYTTPSLVAGCDSTITLNLTVNPLKNATQSITICADQLPYLWNGITVTTGGSAAATYTTPSMVTGCDSTTTLSLTVNPLKTATQVITICADQLPFVWNGITVNAGGSNAAAYTTPSLITGCDSTTTLDLTVSPLKTATQDITICANQLPFIWNGITVNAGGVNAATYTTPSLLTGCDSTTTLYLTVNPLRAATQDITICADQLPYVWNGITVTAGGNNAATYTTPSLLTGCDSTTTLNLTVNTLPSITIQPQPDNIVIGDNTNFNVSATGTGLAYQWEVNTGAGFAAITDNGTYSNSTTAALQITNASLNMDGYIYRCVITGVCATTTSNNAVLTVGKKSQSISLNAQTPGGIIMATYGDATVDVSGASSSNLSISYSSSDTNVVRVNNSGMLTIKGAGTAIISIAQPGDAIYLAAPSVAIAVQINKKDLAVIANDTSRPYGENNPALAINYSGFVNGEDESAILAPTAATSAISSSMPGDYQISVSGGSAANYNLIYQDGTLTVTGAVISVDVQPQPKAVCVNNNAGFSTLATMTGKWGSIAYQWQQSSDGAEWYDIPGATNNTFDTTGVYTMYIRCMISAPGTTVYTQTVKLKVNALPNISITKSNDLDCSNGSAQLQVSGAYKYSWSPVTGLDHVNTANPIARPTTPTKYVVTGTDMNGCVSSDSIMVDILTVRKGENLMPNAFTPNGDGLNDCFGIRYWGVVSKFDFSVFDRLGNLVFHTNNPNDCWDGRYKGQLLAGGTYVYFIRAENNCGPIERKGTVVLLR</sequence>